<dbReference type="Proteomes" id="UP000663828">
    <property type="component" value="Unassembled WGS sequence"/>
</dbReference>
<name>A0A816GAU7_ADIRI</name>
<protein>
    <submittedName>
        <fullName evidence="1">Uncharacterized protein</fullName>
    </submittedName>
</protein>
<reference evidence="1" key="1">
    <citation type="submission" date="2021-02" db="EMBL/GenBank/DDBJ databases">
        <authorList>
            <person name="Nowell W R."/>
        </authorList>
    </citation>
    <scope>NUCLEOTIDE SEQUENCE</scope>
</reference>
<comment type="caution">
    <text evidence="1">The sequence shown here is derived from an EMBL/GenBank/DDBJ whole genome shotgun (WGS) entry which is preliminary data.</text>
</comment>
<feature type="non-terminal residue" evidence="1">
    <location>
        <position position="658"/>
    </location>
</feature>
<gene>
    <name evidence="1" type="ORF">XAT740_LOCUS59002</name>
</gene>
<organism evidence="1 2">
    <name type="scientific">Adineta ricciae</name>
    <name type="common">Rotifer</name>
    <dbReference type="NCBI Taxonomy" id="249248"/>
    <lineage>
        <taxon>Eukaryota</taxon>
        <taxon>Metazoa</taxon>
        <taxon>Spiralia</taxon>
        <taxon>Gnathifera</taxon>
        <taxon>Rotifera</taxon>
        <taxon>Eurotatoria</taxon>
        <taxon>Bdelloidea</taxon>
        <taxon>Adinetida</taxon>
        <taxon>Adinetidae</taxon>
        <taxon>Adineta</taxon>
    </lineage>
</organism>
<evidence type="ECO:0000313" key="2">
    <source>
        <dbReference type="Proteomes" id="UP000663828"/>
    </source>
</evidence>
<dbReference type="EMBL" id="CAJNOR010013338">
    <property type="protein sequence ID" value="CAF1672741.1"/>
    <property type="molecule type" value="Genomic_DNA"/>
</dbReference>
<feature type="non-terminal residue" evidence="1">
    <location>
        <position position="1"/>
    </location>
</feature>
<evidence type="ECO:0000313" key="1">
    <source>
        <dbReference type="EMBL" id="CAF1672741.1"/>
    </source>
</evidence>
<sequence length="658" mass="74535">TTTVPLAQNLTTTENSTSNGRWWSICDSDSVYITRQPYTDQIFYPGQQIDLAWSLNSDFDKSKVFEVILKRTRIIGLAADIVTWNIPVTRYSAHLIIPSVLEISTRETYFVDFFWWNCGIPYLHSTNHFRIPTAPVISITQGNPVYHSIHFPGDTVLIQWAVQRASFPSGITVKLLLNRERLGPDSTVAYAWVSPSKGFYQFTIPTNIDVADNNDQYYFSLDWSHCSWINTLVDTYSSESTRFYVPTSPYLVPLLPTTDDQFSPGDTVSIKWIAKNFDSKSASNFCIKLRQSLPLAKDPESVLSHCQSVSTGVCNHVITVETSVFGYYYEFDWCSWYDILSTCSVEGSHFQLPVHRTGGWNYNAQQDRATSQISLLHAGCDTNNNPTVARLCNDGQAMSIDLTCTNCYMVYDYSIVHLDLSANLGSLTDMNIKFQSTATVNLELLLSANYIYQTSGNKYLNTFTLLGFTFSLAGISFDYGCFLDLELPYSIELNSLGRLSTGVRYQLNTVLQLYIVGTKITPVQSITLSQSYYPVKGDFKARVVVDVALQPRLRMSAVVFDVAIRTEGFLRLETLFQYPPFAALYSNTYDYNSNKPSLYHWSYPSDACSTEHLSQYHVQFGIRKTLVTFDITFGDSINSFISHYIPVHYETPSLFDTQ</sequence>
<proteinExistence type="predicted"/>
<accession>A0A816GAU7</accession>
<keyword evidence="2" id="KW-1185">Reference proteome</keyword>
<dbReference type="AlphaFoldDB" id="A0A816GAU7"/>